<feature type="transmembrane region" description="Helical" evidence="7">
    <location>
        <begin position="325"/>
        <end position="345"/>
    </location>
</feature>
<dbReference type="InterPro" id="IPR011701">
    <property type="entry name" value="MFS"/>
</dbReference>
<accession>A0ABU3V6D5</accession>
<feature type="transmembrane region" description="Helical" evidence="7">
    <location>
        <begin position="445"/>
        <end position="465"/>
    </location>
</feature>
<feature type="transmembrane region" description="Helical" evidence="7">
    <location>
        <begin position="418"/>
        <end position="438"/>
    </location>
</feature>
<feature type="transmembrane region" description="Helical" evidence="7">
    <location>
        <begin position="291"/>
        <end position="313"/>
    </location>
</feature>
<dbReference type="EMBL" id="JARAKF010000004">
    <property type="protein sequence ID" value="MDU9001585.1"/>
    <property type="molecule type" value="Genomic_DNA"/>
</dbReference>
<keyword evidence="2" id="KW-1003">Cell membrane</keyword>
<evidence type="ECO:0000313" key="9">
    <source>
        <dbReference type="Proteomes" id="UP001257627"/>
    </source>
</evidence>
<evidence type="ECO:0000256" key="2">
    <source>
        <dbReference type="ARBA" id="ARBA00022475"/>
    </source>
</evidence>
<reference evidence="8 9" key="1">
    <citation type="submission" date="2023-02" db="EMBL/GenBank/DDBJ databases">
        <authorList>
            <person name="Maleckis M."/>
        </authorList>
    </citation>
    <scope>NUCLEOTIDE SEQUENCE [LARGE SCALE GENOMIC DNA]</scope>
    <source>
        <strain evidence="8 9">P8-A2</strain>
        <plasmid evidence="8">unnamed2</plasmid>
    </source>
</reference>
<dbReference type="PANTHER" id="PTHR23513">
    <property type="entry name" value="INTEGRAL MEMBRANE EFFLUX PROTEIN-RELATED"/>
    <property type="match status" value="1"/>
</dbReference>
<dbReference type="CDD" id="cd06173">
    <property type="entry name" value="MFS_MefA_like"/>
    <property type="match status" value="1"/>
</dbReference>
<geneLocation type="plasmid" evidence="8">
    <name>unnamed2</name>
</geneLocation>
<feature type="transmembrane region" description="Helical" evidence="7">
    <location>
        <begin position="119"/>
        <end position="139"/>
    </location>
</feature>
<evidence type="ECO:0000256" key="6">
    <source>
        <dbReference type="SAM" id="MobiDB-lite"/>
    </source>
</evidence>
<keyword evidence="3 7" id="KW-0812">Transmembrane</keyword>
<dbReference type="InterPro" id="IPR036259">
    <property type="entry name" value="MFS_trans_sf"/>
</dbReference>
<dbReference type="Pfam" id="PF07690">
    <property type="entry name" value="MFS_1"/>
    <property type="match status" value="1"/>
</dbReference>
<gene>
    <name evidence="8" type="ORF">PU648_57150</name>
</gene>
<evidence type="ECO:0000256" key="7">
    <source>
        <dbReference type="SAM" id="Phobius"/>
    </source>
</evidence>
<feature type="transmembrane region" description="Helical" evidence="7">
    <location>
        <begin position="366"/>
        <end position="392"/>
    </location>
</feature>
<keyword evidence="9" id="KW-1185">Reference proteome</keyword>
<evidence type="ECO:0000256" key="1">
    <source>
        <dbReference type="ARBA" id="ARBA00004651"/>
    </source>
</evidence>
<evidence type="ECO:0000256" key="4">
    <source>
        <dbReference type="ARBA" id="ARBA00022989"/>
    </source>
</evidence>
<dbReference type="SUPFAM" id="SSF103473">
    <property type="entry name" value="MFS general substrate transporter"/>
    <property type="match status" value="1"/>
</dbReference>
<dbReference type="RefSeq" id="WP_266945810.1">
    <property type="nucleotide sequence ID" value="NZ_JAPEMK010000006.1"/>
</dbReference>
<organism evidence="8 9">
    <name type="scientific">Streptomyces mirabilis</name>
    <dbReference type="NCBI Taxonomy" id="68239"/>
    <lineage>
        <taxon>Bacteria</taxon>
        <taxon>Bacillati</taxon>
        <taxon>Actinomycetota</taxon>
        <taxon>Actinomycetes</taxon>
        <taxon>Kitasatosporales</taxon>
        <taxon>Streptomycetaceae</taxon>
        <taxon>Streptomyces</taxon>
    </lineage>
</organism>
<dbReference type="Proteomes" id="UP001257627">
    <property type="component" value="Unassembled WGS sequence"/>
</dbReference>
<dbReference type="Gene3D" id="1.20.1250.20">
    <property type="entry name" value="MFS general substrate transporter like domains"/>
    <property type="match status" value="1"/>
</dbReference>
<proteinExistence type="predicted"/>
<comment type="caution">
    <text evidence="8">The sequence shown here is derived from an EMBL/GenBank/DDBJ whole genome shotgun (WGS) entry which is preliminary data.</text>
</comment>
<feature type="transmembrane region" description="Helical" evidence="7">
    <location>
        <begin position="88"/>
        <end position="113"/>
    </location>
</feature>
<protein>
    <submittedName>
        <fullName evidence="8">MFS transporter</fullName>
    </submittedName>
</protein>
<dbReference type="PANTHER" id="PTHR23513:SF11">
    <property type="entry name" value="STAPHYLOFERRIN A TRANSPORTER"/>
    <property type="match status" value="1"/>
</dbReference>
<feature type="transmembrane region" description="Helical" evidence="7">
    <location>
        <begin position="175"/>
        <end position="193"/>
    </location>
</feature>
<evidence type="ECO:0000313" key="8">
    <source>
        <dbReference type="EMBL" id="MDU9001585.1"/>
    </source>
</evidence>
<name>A0ABU3V6D5_9ACTN</name>
<evidence type="ECO:0000256" key="3">
    <source>
        <dbReference type="ARBA" id="ARBA00022692"/>
    </source>
</evidence>
<keyword evidence="5 7" id="KW-0472">Membrane</keyword>
<feature type="transmembrane region" description="Helical" evidence="7">
    <location>
        <begin position="214"/>
        <end position="236"/>
    </location>
</feature>
<keyword evidence="8" id="KW-0614">Plasmid</keyword>
<keyword evidence="4 7" id="KW-1133">Transmembrane helix</keyword>
<sequence>MPAHPETKPAGIVFVERWRRLVARPWAEATAQALLEPKPALARGSTTNSDRGMEGVRVTTAKSHRRWRSTGLRQNMAVLRATQFRYQLTAVAASEFGSALSPVALAIGVLQLTGSSGDIGVLLAARSIPTVIFLLIGGIVADRLPRQRVMLLSNLVCAAAQFTLGTMLITGSFNLALGACAQFATGTALAFYFPSVSGLTAQTAPAERLQQANALLSLSRSVSMSIGPMLASLLVVGGLAGVALVVDSLTFVVSACLLTRLKNLPPIASSTGPTGFLRELREGFTEVVSRSWIWSGITSFMIGNLTVALILVLGPVTTVEQGPAVWGGVVSAISIGMIIGDLLAVQVSMRRPLVFAKFIEMFQACLPIAMAVGAPTPVIIASAVPFGIAVSFPDSLWHTSLQANLRPTVLSRVSSYDWLGSIALRPFGYLFAVALLGGLGNRDTFILIAVTVIVVRFGCAFLSNIPAEVQAEPAKSDS</sequence>
<comment type="subcellular location">
    <subcellularLocation>
        <location evidence="1">Cell membrane</location>
        <topology evidence="1">Multi-pass membrane protein</topology>
    </subcellularLocation>
</comment>
<evidence type="ECO:0000256" key="5">
    <source>
        <dbReference type="ARBA" id="ARBA00023136"/>
    </source>
</evidence>
<feature type="region of interest" description="Disordered" evidence="6">
    <location>
        <begin position="38"/>
        <end position="60"/>
    </location>
</feature>